<evidence type="ECO:0000256" key="1">
    <source>
        <dbReference type="ARBA" id="ARBA00004141"/>
    </source>
</evidence>
<dbReference type="Pfam" id="PF00939">
    <property type="entry name" value="Na_sulph_symp"/>
    <property type="match status" value="1"/>
</dbReference>
<gene>
    <name evidence="7" type="ORF">GNY06_05660</name>
</gene>
<keyword evidence="3 6" id="KW-0812">Transmembrane</keyword>
<feature type="transmembrane region" description="Helical" evidence="6">
    <location>
        <begin position="297"/>
        <end position="319"/>
    </location>
</feature>
<evidence type="ECO:0000256" key="4">
    <source>
        <dbReference type="ARBA" id="ARBA00022989"/>
    </source>
</evidence>
<dbReference type="GO" id="GO:0016020">
    <property type="term" value="C:membrane"/>
    <property type="evidence" value="ECO:0007669"/>
    <property type="project" value="UniProtKB-SubCell"/>
</dbReference>
<proteinExistence type="inferred from homology"/>
<evidence type="ECO:0000256" key="6">
    <source>
        <dbReference type="SAM" id="Phobius"/>
    </source>
</evidence>
<dbReference type="InterPro" id="IPR030676">
    <property type="entry name" value="CitT-rel"/>
</dbReference>
<dbReference type="NCBIfam" id="TIGR00785">
    <property type="entry name" value="dass"/>
    <property type="match status" value="1"/>
</dbReference>
<evidence type="ECO:0000313" key="8">
    <source>
        <dbReference type="Proteomes" id="UP000553459"/>
    </source>
</evidence>
<feature type="transmembrane region" description="Helical" evidence="6">
    <location>
        <begin position="331"/>
        <end position="352"/>
    </location>
</feature>
<dbReference type="PIRSF" id="PIRSF002457">
    <property type="entry name" value="DASS"/>
    <property type="match status" value="1"/>
</dbReference>
<comment type="caution">
    <text evidence="7">The sequence shown here is derived from an EMBL/GenBank/DDBJ whole genome shotgun (WGS) entry which is preliminary data.</text>
</comment>
<evidence type="ECO:0000256" key="3">
    <source>
        <dbReference type="ARBA" id="ARBA00022692"/>
    </source>
</evidence>
<feature type="transmembrane region" description="Helical" evidence="6">
    <location>
        <begin position="192"/>
        <end position="212"/>
    </location>
</feature>
<comment type="subcellular location">
    <subcellularLocation>
        <location evidence="1">Membrane</location>
        <topology evidence="1">Multi-pass membrane protein</topology>
    </subcellularLocation>
</comment>
<evidence type="ECO:0000256" key="5">
    <source>
        <dbReference type="ARBA" id="ARBA00023136"/>
    </source>
</evidence>
<organism evidence="7 8">
    <name type="scientific">Elizabethkingia argenteiflava</name>
    <dbReference type="NCBI Taxonomy" id="2681556"/>
    <lineage>
        <taxon>Bacteria</taxon>
        <taxon>Pseudomonadati</taxon>
        <taxon>Bacteroidota</taxon>
        <taxon>Flavobacteriia</taxon>
        <taxon>Flavobacteriales</taxon>
        <taxon>Weeksellaceae</taxon>
        <taxon>Elizabethkingia</taxon>
    </lineage>
</organism>
<evidence type="ECO:0000256" key="2">
    <source>
        <dbReference type="ARBA" id="ARBA00007349"/>
    </source>
</evidence>
<feature type="transmembrane region" description="Helical" evidence="6">
    <location>
        <begin position="28"/>
        <end position="48"/>
    </location>
</feature>
<feature type="transmembrane region" description="Helical" evidence="6">
    <location>
        <begin position="273"/>
        <end position="291"/>
    </location>
</feature>
<feature type="transmembrane region" description="Helical" evidence="6">
    <location>
        <begin position="364"/>
        <end position="385"/>
    </location>
</feature>
<dbReference type="PANTHER" id="PTHR42826">
    <property type="entry name" value="DICARBOXYLATE TRANSPORTER 2.1, CHLOROPLASTIC"/>
    <property type="match status" value="1"/>
</dbReference>
<reference evidence="7 8" key="1">
    <citation type="submission" date="2019-11" db="EMBL/GenBank/DDBJ databases">
        <title>Characterization of Elizabethkingia argenteiflava sp. nov., isolated from inner surface of Soybean Pods.</title>
        <authorList>
            <person name="Mo S."/>
        </authorList>
    </citation>
    <scope>NUCLEOTIDE SEQUENCE [LARGE SCALE GENOMIC DNA]</scope>
    <source>
        <strain evidence="7 8">YB22</strain>
    </source>
</reference>
<dbReference type="InterPro" id="IPR001898">
    <property type="entry name" value="SLC13A/DASS"/>
</dbReference>
<dbReference type="AlphaFoldDB" id="A0A845PXT4"/>
<keyword evidence="4 6" id="KW-1133">Transmembrane helix</keyword>
<keyword evidence="5 6" id="KW-0472">Membrane</keyword>
<accession>A0A845PXT4</accession>
<evidence type="ECO:0000313" key="7">
    <source>
        <dbReference type="EMBL" id="NAW50880.1"/>
    </source>
</evidence>
<comment type="similarity">
    <text evidence="2">Belongs to the SLC13A/DASS transporter (TC 2.A.47) family. DIT1 subfamily.</text>
</comment>
<feature type="transmembrane region" description="Helical" evidence="6">
    <location>
        <begin position="452"/>
        <end position="472"/>
    </location>
</feature>
<dbReference type="GO" id="GO:0022857">
    <property type="term" value="F:transmembrane transporter activity"/>
    <property type="evidence" value="ECO:0007669"/>
    <property type="project" value="InterPro"/>
</dbReference>
<sequence length="484" mass="53024">MNKSKFIKMLLLGIIAFIPFFMPCPEGLSLVAWRLLGVYFATIVGLILKPYNESIMLFISLSMSAIFITLTPNQVVQAKAVLEGYSDTSVWLVFSAFSLSIAFVHTGLGKRIAYLLIDKLGSTTLRMGYVNVFLELFLAPATPSNTARAGGIVTPIMNSVSVALGSDPVESPKKAGRYLMLNVYMITKTTSYLFLTAMAPNAMAISLMGPILGLDMDYATWFLLASVPGLICLFLTPLILYFIIKPELKKVNNKEIARKGLQELGPIKNSEKILLVIFFLALICWVFGGMLPYKLSAWIVAISAMTSLLVVSVIDWEIFVKNKGAWATLMWYGGIIGLAKVLEKANFFQWLASSLESMLKGVDFGGPYLALAFILICTCLIRYVFASGSAYVVAMVPVFAIVGKFIGAPVELLFIGILFSNAYGGMLTHYTGGPGPIVFACGYNDIPSWWKAGFILVVCSLVVHLTIGVLWWKFLISNALLFGH</sequence>
<feature type="transmembrane region" description="Helical" evidence="6">
    <location>
        <begin position="88"/>
        <end position="108"/>
    </location>
</feature>
<name>A0A845PXT4_9FLAO</name>
<keyword evidence="8" id="KW-1185">Reference proteome</keyword>
<feature type="transmembrane region" description="Helical" evidence="6">
    <location>
        <begin position="392"/>
        <end position="419"/>
    </location>
</feature>
<feature type="transmembrane region" description="Helical" evidence="6">
    <location>
        <begin position="55"/>
        <end position="76"/>
    </location>
</feature>
<dbReference type="EMBL" id="JAAABJ010000475">
    <property type="protein sequence ID" value="NAW50880.1"/>
    <property type="molecule type" value="Genomic_DNA"/>
</dbReference>
<feature type="transmembrane region" description="Helical" evidence="6">
    <location>
        <begin position="218"/>
        <end position="244"/>
    </location>
</feature>
<dbReference type="Proteomes" id="UP000553459">
    <property type="component" value="Unassembled WGS sequence"/>
</dbReference>
<protein>
    <submittedName>
        <fullName evidence="7">DASS family sodium-coupled anion symporter</fullName>
    </submittedName>
</protein>
<dbReference type="RefSeq" id="WP_166519179.1">
    <property type="nucleotide sequence ID" value="NZ_JAAABJ010000475.1"/>
</dbReference>
<feature type="transmembrane region" description="Helical" evidence="6">
    <location>
        <begin position="7"/>
        <end position="22"/>
    </location>
</feature>